<evidence type="ECO:0000256" key="5">
    <source>
        <dbReference type="ARBA" id="ARBA00023242"/>
    </source>
</evidence>
<dbReference type="GO" id="GO:0030527">
    <property type="term" value="F:structural constituent of chromatin"/>
    <property type="evidence" value="ECO:0007669"/>
    <property type="project" value="InterPro"/>
</dbReference>
<gene>
    <name evidence="10" type="ORF">F3Y22_tig00112042pilonHSYRG00005</name>
</gene>
<dbReference type="PRINTS" id="PR00624">
    <property type="entry name" value="HISTONEH5"/>
</dbReference>
<evidence type="ECO:0000313" key="11">
    <source>
        <dbReference type="Proteomes" id="UP000436088"/>
    </source>
</evidence>
<evidence type="ECO:0000256" key="7">
    <source>
        <dbReference type="SAM" id="MobiDB-lite"/>
    </source>
</evidence>
<dbReference type="SUPFAM" id="SSF46785">
    <property type="entry name" value="Winged helix' DNA-binding domain"/>
    <property type="match status" value="1"/>
</dbReference>
<dbReference type="GO" id="GO:0006334">
    <property type="term" value="P:nucleosome assembly"/>
    <property type="evidence" value="ECO:0007669"/>
    <property type="project" value="InterPro"/>
</dbReference>
<comment type="caution">
    <text evidence="10">The sequence shown here is derived from an EMBL/GenBank/DDBJ whole genome shotgun (WGS) entry which is preliminary data.</text>
</comment>
<comment type="similarity">
    <text evidence="6">Belongs to the histone H1/H5 family.</text>
</comment>
<reference evidence="10" key="1">
    <citation type="submission" date="2019-09" db="EMBL/GenBank/DDBJ databases">
        <title>Draft genome information of white flower Hibiscus syriacus.</title>
        <authorList>
            <person name="Kim Y.-M."/>
        </authorList>
    </citation>
    <scope>NUCLEOTIDE SEQUENCE [LARGE SCALE GENOMIC DNA]</scope>
    <source>
        <strain evidence="10">YM2019G1</strain>
    </source>
</reference>
<evidence type="ECO:0000256" key="2">
    <source>
        <dbReference type="ARBA" id="ARBA00004286"/>
    </source>
</evidence>
<keyword evidence="8" id="KW-1133">Transmembrane helix</keyword>
<keyword evidence="8" id="KW-0472">Membrane</keyword>
<dbReference type="GO" id="GO:0005634">
    <property type="term" value="C:nucleus"/>
    <property type="evidence" value="ECO:0007669"/>
    <property type="project" value="UniProtKB-SubCell"/>
</dbReference>
<keyword evidence="5 6" id="KW-0539">Nucleus</keyword>
<feature type="compositionally biased region" description="Low complexity" evidence="7">
    <location>
        <begin position="1"/>
        <end position="12"/>
    </location>
</feature>
<dbReference type="Proteomes" id="UP000436088">
    <property type="component" value="Unassembled WGS sequence"/>
</dbReference>
<protein>
    <submittedName>
        <fullName evidence="10">Histone H1</fullName>
    </submittedName>
</protein>
<dbReference type="SMART" id="SM00526">
    <property type="entry name" value="H15"/>
    <property type="match status" value="1"/>
</dbReference>
<dbReference type="GO" id="GO:0003690">
    <property type="term" value="F:double-stranded DNA binding"/>
    <property type="evidence" value="ECO:0007669"/>
    <property type="project" value="TreeGrafter"/>
</dbReference>
<evidence type="ECO:0000256" key="3">
    <source>
        <dbReference type="ARBA" id="ARBA00022454"/>
    </source>
</evidence>
<evidence type="ECO:0000256" key="6">
    <source>
        <dbReference type="RuleBase" id="RU003894"/>
    </source>
</evidence>
<evidence type="ECO:0000259" key="9">
    <source>
        <dbReference type="PROSITE" id="PS51504"/>
    </source>
</evidence>
<dbReference type="Gene3D" id="1.10.10.10">
    <property type="entry name" value="Winged helix-like DNA-binding domain superfamily/Winged helix DNA-binding domain"/>
    <property type="match status" value="1"/>
</dbReference>
<dbReference type="CDD" id="cd00073">
    <property type="entry name" value="H15"/>
    <property type="match status" value="1"/>
</dbReference>
<dbReference type="PANTHER" id="PTHR11467:SF131">
    <property type="entry name" value="HISTONE H1"/>
    <property type="match status" value="1"/>
</dbReference>
<feature type="compositionally biased region" description="Low complexity" evidence="7">
    <location>
        <begin position="159"/>
        <end position="175"/>
    </location>
</feature>
<keyword evidence="8" id="KW-0812">Transmembrane</keyword>
<dbReference type="GO" id="GO:0045910">
    <property type="term" value="P:negative regulation of DNA recombination"/>
    <property type="evidence" value="ECO:0007669"/>
    <property type="project" value="TreeGrafter"/>
</dbReference>
<feature type="transmembrane region" description="Helical" evidence="8">
    <location>
        <begin position="240"/>
        <end position="260"/>
    </location>
</feature>
<keyword evidence="11" id="KW-1185">Reference proteome</keyword>
<dbReference type="EMBL" id="VEPZ02001489">
    <property type="protein sequence ID" value="KAE8670953.1"/>
    <property type="molecule type" value="Genomic_DNA"/>
</dbReference>
<feature type="domain" description="H15" evidence="9">
    <location>
        <begin position="28"/>
        <end position="97"/>
    </location>
</feature>
<keyword evidence="3 6" id="KW-0158">Chromosome</keyword>
<dbReference type="GO" id="GO:0000786">
    <property type="term" value="C:nucleosome"/>
    <property type="evidence" value="ECO:0007669"/>
    <property type="project" value="InterPro"/>
</dbReference>
<organism evidence="10 11">
    <name type="scientific">Hibiscus syriacus</name>
    <name type="common">Rose of Sharon</name>
    <dbReference type="NCBI Taxonomy" id="106335"/>
    <lineage>
        <taxon>Eukaryota</taxon>
        <taxon>Viridiplantae</taxon>
        <taxon>Streptophyta</taxon>
        <taxon>Embryophyta</taxon>
        <taxon>Tracheophyta</taxon>
        <taxon>Spermatophyta</taxon>
        <taxon>Magnoliopsida</taxon>
        <taxon>eudicotyledons</taxon>
        <taxon>Gunneridae</taxon>
        <taxon>Pentapetalae</taxon>
        <taxon>rosids</taxon>
        <taxon>malvids</taxon>
        <taxon>Malvales</taxon>
        <taxon>Malvaceae</taxon>
        <taxon>Malvoideae</taxon>
        <taxon>Hibiscus</taxon>
    </lineage>
</organism>
<dbReference type="InterPro" id="IPR036388">
    <property type="entry name" value="WH-like_DNA-bd_sf"/>
</dbReference>
<dbReference type="InterPro" id="IPR005819">
    <property type="entry name" value="H1/H5"/>
</dbReference>
<dbReference type="AlphaFoldDB" id="A0A6A2X6N6"/>
<evidence type="ECO:0000256" key="8">
    <source>
        <dbReference type="SAM" id="Phobius"/>
    </source>
</evidence>
<feature type="transmembrane region" description="Helical" evidence="8">
    <location>
        <begin position="210"/>
        <end position="234"/>
    </location>
</feature>
<comment type="subcellular location">
    <subcellularLocation>
        <location evidence="2">Chromosome</location>
    </subcellularLocation>
    <subcellularLocation>
        <location evidence="1 6">Nucleus</location>
    </subcellularLocation>
</comment>
<sequence>MVAATASAVAPVAKKKTAAAKKPKSASSHPPFLDMISDAIVSLKERAGSSQYAIAKFIEEKHKQLPSNFRKNLLVQLKKFVASGKLVKVKASYKLPPASAVAKKPAAAKPKAATSATVKSKPKVAVKAPSKPKAKAATPVKAKAKVAAKPKAKAKTKAVTKPTKAAKTTKTSTPAKKVKSPAKRKAVVAKKPKSVKSPAKKAAKKAKKCILYPFCSIFLLTHHSIFATITFELICRIGSFPMVTEALAVTPAASFCRFFLR</sequence>
<name>A0A6A2X6N6_HIBSY</name>
<dbReference type="InterPro" id="IPR036390">
    <property type="entry name" value="WH_DNA-bd_sf"/>
</dbReference>
<proteinExistence type="inferred from homology"/>
<dbReference type="PROSITE" id="PS51504">
    <property type="entry name" value="H15"/>
    <property type="match status" value="1"/>
</dbReference>
<feature type="compositionally biased region" description="Basic residues" evidence="7">
    <location>
        <begin position="142"/>
        <end position="158"/>
    </location>
</feature>
<dbReference type="InterPro" id="IPR005818">
    <property type="entry name" value="Histone_H1/H5_H15"/>
</dbReference>
<keyword evidence="4 6" id="KW-0238">DNA-binding</keyword>
<feature type="region of interest" description="Disordered" evidence="7">
    <location>
        <begin position="99"/>
        <end position="183"/>
    </location>
</feature>
<feature type="region of interest" description="Disordered" evidence="7">
    <location>
        <begin position="1"/>
        <end position="29"/>
    </location>
</feature>
<dbReference type="GO" id="GO:0030261">
    <property type="term" value="P:chromosome condensation"/>
    <property type="evidence" value="ECO:0007669"/>
    <property type="project" value="TreeGrafter"/>
</dbReference>
<dbReference type="Pfam" id="PF00538">
    <property type="entry name" value="Linker_histone"/>
    <property type="match status" value="1"/>
</dbReference>
<dbReference type="GO" id="GO:0031492">
    <property type="term" value="F:nucleosomal DNA binding"/>
    <property type="evidence" value="ECO:0007669"/>
    <property type="project" value="TreeGrafter"/>
</dbReference>
<evidence type="ECO:0000313" key="10">
    <source>
        <dbReference type="EMBL" id="KAE8670953.1"/>
    </source>
</evidence>
<dbReference type="PANTHER" id="PTHR11467">
    <property type="entry name" value="HISTONE H1"/>
    <property type="match status" value="1"/>
</dbReference>
<accession>A0A6A2X6N6</accession>
<feature type="compositionally biased region" description="Basic residues" evidence="7">
    <location>
        <begin position="120"/>
        <end position="134"/>
    </location>
</feature>
<feature type="compositionally biased region" description="Basic residues" evidence="7">
    <location>
        <begin position="13"/>
        <end position="24"/>
    </location>
</feature>
<evidence type="ECO:0000256" key="1">
    <source>
        <dbReference type="ARBA" id="ARBA00004123"/>
    </source>
</evidence>
<feature type="compositionally biased region" description="Low complexity" evidence="7">
    <location>
        <begin position="99"/>
        <end position="119"/>
    </location>
</feature>
<evidence type="ECO:0000256" key="4">
    <source>
        <dbReference type="ARBA" id="ARBA00023125"/>
    </source>
</evidence>